<dbReference type="STRING" id="1219077.VAZ01S_039_00420"/>
<dbReference type="eggNOG" id="ENOG5032JFV">
    <property type="taxonomic scope" value="Bacteria"/>
</dbReference>
<dbReference type="EMBL" id="BATL01000039">
    <property type="protein sequence ID" value="GAD76217.1"/>
    <property type="molecule type" value="Genomic_DNA"/>
</dbReference>
<comment type="caution">
    <text evidence="1">The sequence shown here is derived from an EMBL/GenBank/DDBJ whole genome shotgun (WGS) entry which is preliminary data.</text>
</comment>
<evidence type="ECO:0000313" key="1">
    <source>
        <dbReference type="EMBL" id="GAD76217.1"/>
    </source>
</evidence>
<protein>
    <submittedName>
        <fullName evidence="1">Uncharacterized protein</fullName>
    </submittedName>
</protein>
<dbReference type="Proteomes" id="UP000016567">
    <property type="component" value="Unassembled WGS sequence"/>
</dbReference>
<dbReference type="AlphaFoldDB" id="U3ASJ0"/>
<gene>
    <name evidence="1" type="ORF">VAZ01S_039_00420</name>
</gene>
<accession>U3ASJ0</accession>
<evidence type="ECO:0000313" key="2">
    <source>
        <dbReference type="Proteomes" id="UP000016567"/>
    </source>
</evidence>
<keyword evidence="2" id="KW-1185">Reference proteome</keyword>
<proteinExistence type="predicted"/>
<name>U3ASJ0_9VIBR</name>
<organism evidence="1 2">
    <name type="scientific">Vibrio azureus NBRC 104587</name>
    <dbReference type="NCBI Taxonomy" id="1219077"/>
    <lineage>
        <taxon>Bacteria</taxon>
        <taxon>Pseudomonadati</taxon>
        <taxon>Pseudomonadota</taxon>
        <taxon>Gammaproteobacteria</taxon>
        <taxon>Vibrionales</taxon>
        <taxon>Vibrionaceae</taxon>
        <taxon>Vibrio</taxon>
    </lineage>
</organism>
<sequence length="165" mass="18362">MNLSSFALASTLRLAVLASVAGGLLLGFQHLREKALFERTSVEVLQAMTQQLQANIDRTRCLHVPRDVTLSALVREGWLSTQIVQHSPWRLTPRYRANASGRVIVRELVITAPSNFAAIRLRSLAHQLPFSWTFQGRTLTLQAPVPGPTGVERMEFNPKTACFSI</sequence>
<reference evidence="1 2" key="1">
    <citation type="submission" date="2013-09" db="EMBL/GenBank/DDBJ databases">
        <title>Whole genome shotgun sequence of Vibrio azureus NBRC 104587.</title>
        <authorList>
            <person name="Isaki S."/>
            <person name="Hosoyama A."/>
            <person name="Numata M."/>
            <person name="Hashimoto M."/>
            <person name="Hosoyama Y."/>
            <person name="Tsuchikane K."/>
            <person name="Noguchi M."/>
            <person name="Hirakata S."/>
            <person name="Ichikawa N."/>
            <person name="Ohji S."/>
            <person name="Yamazoe A."/>
            <person name="Fujita N."/>
        </authorList>
    </citation>
    <scope>NUCLEOTIDE SEQUENCE [LARGE SCALE GENOMIC DNA]</scope>
    <source>
        <strain evidence="1 2">NBRC 104587</strain>
    </source>
</reference>